<dbReference type="Gene3D" id="3.40.50.2300">
    <property type="match status" value="1"/>
</dbReference>
<dbReference type="Pfam" id="PF05227">
    <property type="entry name" value="CHASE3"/>
    <property type="match status" value="1"/>
</dbReference>
<feature type="domain" description="Histidine kinase" evidence="8">
    <location>
        <begin position="246"/>
        <end position="467"/>
    </location>
</feature>
<dbReference type="InterPro" id="IPR001789">
    <property type="entry name" value="Sig_transdc_resp-reg_receiver"/>
</dbReference>
<keyword evidence="5" id="KW-0418">Kinase</keyword>
<proteinExistence type="predicted"/>
<protein>
    <recommendedName>
        <fullName evidence="2">histidine kinase</fullName>
        <ecNumber evidence="2">2.7.13.3</ecNumber>
    </recommendedName>
</protein>
<keyword evidence="4" id="KW-0808">Transferase</keyword>
<dbReference type="CDD" id="cd17546">
    <property type="entry name" value="REC_hyHK_CKI1_RcsC-like"/>
    <property type="match status" value="1"/>
</dbReference>
<dbReference type="Proteomes" id="UP001597110">
    <property type="component" value="Unassembled WGS sequence"/>
</dbReference>
<keyword evidence="10" id="KW-0067">ATP-binding</keyword>
<evidence type="ECO:0000259" key="8">
    <source>
        <dbReference type="PROSITE" id="PS50109"/>
    </source>
</evidence>
<dbReference type="EC" id="2.7.13.3" evidence="2"/>
<gene>
    <name evidence="10" type="ORF">ACFQ0E_03625</name>
</gene>
<evidence type="ECO:0000256" key="7">
    <source>
        <dbReference type="SAM" id="MobiDB-lite"/>
    </source>
</evidence>
<keyword evidence="3 6" id="KW-0597">Phosphoprotein</keyword>
<dbReference type="InterPro" id="IPR005467">
    <property type="entry name" value="His_kinase_dom"/>
</dbReference>
<feature type="domain" description="Response regulatory" evidence="9">
    <location>
        <begin position="493"/>
        <end position="608"/>
    </location>
</feature>
<dbReference type="PANTHER" id="PTHR43047">
    <property type="entry name" value="TWO-COMPONENT HISTIDINE PROTEIN KINASE"/>
    <property type="match status" value="1"/>
</dbReference>
<dbReference type="SUPFAM" id="SSF52172">
    <property type="entry name" value="CheY-like"/>
    <property type="match status" value="1"/>
</dbReference>
<evidence type="ECO:0000256" key="2">
    <source>
        <dbReference type="ARBA" id="ARBA00012438"/>
    </source>
</evidence>
<comment type="caution">
    <text evidence="10">The sequence shown here is derived from an EMBL/GenBank/DDBJ whole genome shotgun (WGS) entry which is preliminary data.</text>
</comment>
<dbReference type="InterPro" id="IPR003661">
    <property type="entry name" value="HisK_dim/P_dom"/>
</dbReference>
<keyword evidence="10" id="KW-0547">Nucleotide-binding</keyword>
<dbReference type="SMART" id="SM00387">
    <property type="entry name" value="HATPase_c"/>
    <property type="match status" value="1"/>
</dbReference>
<dbReference type="RefSeq" id="WP_386822333.1">
    <property type="nucleotide sequence ID" value="NZ_JBHTIF010000001.1"/>
</dbReference>
<dbReference type="SMART" id="SM00448">
    <property type="entry name" value="REC"/>
    <property type="match status" value="1"/>
</dbReference>
<evidence type="ECO:0000259" key="9">
    <source>
        <dbReference type="PROSITE" id="PS50110"/>
    </source>
</evidence>
<evidence type="ECO:0000313" key="11">
    <source>
        <dbReference type="Proteomes" id="UP001597110"/>
    </source>
</evidence>
<evidence type="ECO:0000256" key="5">
    <source>
        <dbReference type="ARBA" id="ARBA00022777"/>
    </source>
</evidence>
<dbReference type="Pfam" id="PF00512">
    <property type="entry name" value="HisKA"/>
    <property type="match status" value="1"/>
</dbReference>
<dbReference type="CDD" id="cd00082">
    <property type="entry name" value="HisKA"/>
    <property type="match status" value="1"/>
</dbReference>
<evidence type="ECO:0000256" key="4">
    <source>
        <dbReference type="ARBA" id="ARBA00022679"/>
    </source>
</evidence>
<organism evidence="10 11">
    <name type="scientific">Lysobacter brunescens</name>
    <dbReference type="NCBI Taxonomy" id="262323"/>
    <lineage>
        <taxon>Bacteria</taxon>
        <taxon>Pseudomonadati</taxon>
        <taxon>Pseudomonadota</taxon>
        <taxon>Gammaproteobacteria</taxon>
        <taxon>Lysobacterales</taxon>
        <taxon>Lysobacteraceae</taxon>
        <taxon>Lysobacter</taxon>
    </lineage>
</organism>
<dbReference type="EMBL" id="JBHTIF010000001">
    <property type="protein sequence ID" value="MFD0724683.1"/>
    <property type="molecule type" value="Genomic_DNA"/>
</dbReference>
<keyword evidence="11" id="KW-1185">Reference proteome</keyword>
<dbReference type="InterPro" id="IPR036890">
    <property type="entry name" value="HATPase_C_sf"/>
</dbReference>
<dbReference type="SUPFAM" id="SSF55874">
    <property type="entry name" value="ATPase domain of HSP90 chaperone/DNA topoisomerase II/histidine kinase"/>
    <property type="match status" value="1"/>
</dbReference>
<dbReference type="SUPFAM" id="SSF47384">
    <property type="entry name" value="Homodimeric domain of signal transducing histidine kinase"/>
    <property type="match status" value="1"/>
</dbReference>
<accession>A0ABW2Y9A2</accession>
<dbReference type="InterPro" id="IPR007891">
    <property type="entry name" value="CHASE3"/>
</dbReference>
<name>A0ABW2Y9A2_9GAMM</name>
<dbReference type="InterPro" id="IPR004358">
    <property type="entry name" value="Sig_transdc_His_kin-like_C"/>
</dbReference>
<dbReference type="GO" id="GO:0005524">
    <property type="term" value="F:ATP binding"/>
    <property type="evidence" value="ECO:0007669"/>
    <property type="project" value="UniProtKB-KW"/>
</dbReference>
<dbReference type="PROSITE" id="PS50110">
    <property type="entry name" value="RESPONSE_REGULATORY"/>
    <property type="match status" value="1"/>
</dbReference>
<evidence type="ECO:0000256" key="1">
    <source>
        <dbReference type="ARBA" id="ARBA00000085"/>
    </source>
</evidence>
<dbReference type="InterPro" id="IPR011006">
    <property type="entry name" value="CheY-like_superfamily"/>
</dbReference>
<feature type="modified residue" description="4-aspartylphosphate" evidence="6">
    <location>
        <position position="542"/>
    </location>
</feature>
<feature type="region of interest" description="Disordered" evidence="7">
    <location>
        <begin position="612"/>
        <end position="649"/>
    </location>
</feature>
<evidence type="ECO:0000313" key="10">
    <source>
        <dbReference type="EMBL" id="MFD0724683.1"/>
    </source>
</evidence>
<dbReference type="InterPro" id="IPR036097">
    <property type="entry name" value="HisK_dim/P_sf"/>
</dbReference>
<dbReference type="Pfam" id="PF02518">
    <property type="entry name" value="HATPase_c"/>
    <property type="match status" value="1"/>
</dbReference>
<comment type="catalytic activity">
    <reaction evidence="1">
        <text>ATP + protein L-histidine = ADP + protein N-phospho-L-histidine.</text>
        <dbReference type="EC" id="2.7.13.3"/>
    </reaction>
</comment>
<sequence length="749" mass="82408">MPQSQASQFRNRANVGLLALAFLVILVTSVVSVRSINALRESIGWVTHTMEVKDELARLQFALHDLEVAGLRFMIDGRAEHREALNSNLDQVAKGIQTLRTIASDNDEQRVLLDALVKDHERLRERARTSIAIKDADMARGDDRAAIRRLRDGRGERIVDRMRARIQQMMLIEDGLLAERQTERDVLVKQTNATLLVANGLALFAGLIGFLALRRAQREAENTLLLQLRAAQARRASEEKSVFLANMSHEIRTPMNAIFGFAQLLADHVDEPLQREWVTSIRKSGQVLLTLINDVLDLSKIEAGKLQLNPQGTDIGELVEETLSLFGALAEARDIALQLEIARDGLVPVAVDAPRLRQVLMNLISNAVKYTEHGTVTVSVDMAPSPLGGHDLRIRVQDTGTGIHPDEQARIFEPFYQADSPDGRSRQGTGLGLSVTRLLVQLMQGRIEVVSTPGEGALFQVDIPALPEAEAVAPNLADGFAEAVDFDRLPPLRILVVDDVDWNVEVARGYLRGSHHSLAIARDGEEAVAVARAFRPDVVLMDLRMPRMNGYRATEAIRADIAARGARIIAVTASSMTDDHGTTEVRFDGYVRKPYAPAELLSSLIALFGERSSAQGGTPPGDGVKDDNARDAVRGGARSAAAPPTPAEDRRAEALAEWATVRGAPLEALRTRMRMREIGEFSRRLDVLADAIGDPRLLDEARQLRRAVQRFDVNRMKAVLDRLAGHALALHTDDAHAHSREDTEEDDAQ</sequence>
<dbReference type="PRINTS" id="PR00344">
    <property type="entry name" value="BCTRLSENSOR"/>
</dbReference>
<dbReference type="Gene3D" id="1.10.287.130">
    <property type="match status" value="1"/>
</dbReference>
<dbReference type="InterPro" id="IPR003594">
    <property type="entry name" value="HATPase_dom"/>
</dbReference>
<evidence type="ECO:0000256" key="3">
    <source>
        <dbReference type="ARBA" id="ARBA00022553"/>
    </source>
</evidence>
<feature type="compositionally biased region" description="Basic and acidic residues" evidence="7">
    <location>
        <begin position="623"/>
        <end position="633"/>
    </location>
</feature>
<dbReference type="CDD" id="cd16922">
    <property type="entry name" value="HATPase_EvgS-ArcB-TorS-like"/>
    <property type="match status" value="1"/>
</dbReference>
<dbReference type="SMART" id="SM00388">
    <property type="entry name" value="HisKA"/>
    <property type="match status" value="1"/>
</dbReference>
<dbReference type="Pfam" id="PF00072">
    <property type="entry name" value="Response_reg"/>
    <property type="match status" value="1"/>
</dbReference>
<evidence type="ECO:0000256" key="6">
    <source>
        <dbReference type="PROSITE-ProRule" id="PRU00169"/>
    </source>
</evidence>
<reference evidence="11" key="1">
    <citation type="journal article" date="2019" name="Int. J. Syst. Evol. Microbiol.">
        <title>The Global Catalogue of Microorganisms (GCM) 10K type strain sequencing project: providing services to taxonomists for standard genome sequencing and annotation.</title>
        <authorList>
            <consortium name="The Broad Institute Genomics Platform"/>
            <consortium name="The Broad Institute Genome Sequencing Center for Infectious Disease"/>
            <person name="Wu L."/>
            <person name="Ma J."/>
        </authorList>
    </citation>
    <scope>NUCLEOTIDE SEQUENCE [LARGE SCALE GENOMIC DNA]</scope>
    <source>
        <strain evidence="11">CCUG 55585</strain>
    </source>
</reference>
<dbReference type="PANTHER" id="PTHR43047:SF78">
    <property type="entry name" value="SENSORY_REGULATORY PROTEIN RPFC"/>
    <property type="match status" value="1"/>
</dbReference>
<dbReference type="Gene3D" id="3.30.565.10">
    <property type="entry name" value="Histidine kinase-like ATPase, C-terminal domain"/>
    <property type="match status" value="1"/>
</dbReference>
<dbReference type="PROSITE" id="PS50109">
    <property type="entry name" value="HIS_KIN"/>
    <property type="match status" value="1"/>
</dbReference>